<evidence type="ECO:0000256" key="1">
    <source>
        <dbReference type="SAM" id="Coils"/>
    </source>
</evidence>
<evidence type="ECO:0000313" key="4">
    <source>
        <dbReference type="EMBL" id="KAJ8423204.1"/>
    </source>
</evidence>
<reference evidence="4" key="1">
    <citation type="submission" date="2022-04" db="EMBL/GenBank/DDBJ databases">
        <title>Carnegiea gigantea Genome sequencing and assembly v2.</title>
        <authorList>
            <person name="Copetti D."/>
            <person name="Sanderson M.J."/>
            <person name="Burquez A."/>
            <person name="Wojciechowski M.F."/>
        </authorList>
    </citation>
    <scope>NUCLEOTIDE SEQUENCE</scope>
    <source>
        <strain evidence="4">SGP5-SGP5p</strain>
        <tissue evidence="4">Aerial part</tissue>
    </source>
</reference>
<evidence type="ECO:0000259" key="3">
    <source>
        <dbReference type="Pfam" id="PF07889"/>
    </source>
</evidence>
<protein>
    <recommendedName>
        <fullName evidence="3">DUF1664 domain-containing protein</fullName>
    </recommendedName>
</protein>
<dbReference type="Proteomes" id="UP001153076">
    <property type="component" value="Unassembled WGS sequence"/>
</dbReference>
<gene>
    <name evidence="4" type="ORF">Cgig2_006757</name>
</gene>
<feature type="domain" description="DUF1664" evidence="3">
    <location>
        <begin position="108"/>
        <end position="195"/>
    </location>
</feature>
<dbReference type="PANTHER" id="PTHR46667:SF1">
    <property type="entry name" value="OS09G0482740 PROTEIN"/>
    <property type="match status" value="1"/>
</dbReference>
<evidence type="ECO:0000313" key="5">
    <source>
        <dbReference type="Proteomes" id="UP001153076"/>
    </source>
</evidence>
<dbReference type="AlphaFoldDB" id="A0A9Q1GQ29"/>
<feature type="transmembrane region" description="Helical" evidence="2">
    <location>
        <begin position="109"/>
        <end position="129"/>
    </location>
</feature>
<keyword evidence="5" id="KW-1185">Reference proteome</keyword>
<dbReference type="Pfam" id="PF07889">
    <property type="entry name" value="DUF1664"/>
    <property type="match status" value="1"/>
</dbReference>
<organism evidence="4 5">
    <name type="scientific">Carnegiea gigantea</name>
    <dbReference type="NCBI Taxonomy" id="171969"/>
    <lineage>
        <taxon>Eukaryota</taxon>
        <taxon>Viridiplantae</taxon>
        <taxon>Streptophyta</taxon>
        <taxon>Embryophyta</taxon>
        <taxon>Tracheophyta</taxon>
        <taxon>Spermatophyta</taxon>
        <taxon>Magnoliopsida</taxon>
        <taxon>eudicotyledons</taxon>
        <taxon>Gunneridae</taxon>
        <taxon>Pentapetalae</taxon>
        <taxon>Caryophyllales</taxon>
        <taxon>Cactineae</taxon>
        <taxon>Cactaceae</taxon>
        <taxon>Cactoideae</taxon>
        <taxon>Echinocereeae</taxon>
        <taxon>Carnegiea</taxon>
    </lineage>
</organism>
<dbReference type="InterPro" id="IPR012458">
    <property type="entry name" value="DUF1664"/>
</dbReference>
<comment type="caution">
    <text evidence="4">The sequence shown here is derived from an EMBL/GenBank/DDBJ whole genome shotgun (WGS) entry which is preliminary data.</text>
</comment>
<proteinExistence type="predicted"/>
<evidence type="ECO:0000256" key="2">
    <source>
        <dbReference type="SAM" id="Phobius"/>
    </source>
</evidence>
<keyword evidence="1" id="KW-0175">Coiled coil</keyword>
<dbReference type="PANTHER" id="PTHR46667">
    <property type="entry name" value="OS05G0182700 PROTEIN"/>
    <property type="match status" value="1"/>
</dbReference>
<feature type="transmembrane region" description="Helical" evidence="2">
    <location>
        <begin position="12"/>
        <end position="29"/>
    </location>
</feature>
<feature type="coiled-coil region" evidence="1">
    <location>
        <begin position="167"/>
        <end position="194"/>
    </location>
</feature>
<keyword evidence="2" id="KW-0472">Membrane</keyword>
<dbReference type="EMBL" id="JAKOGI010002028">
    <property type="protein sequence ID" value="KAJ8423204.1"/>
    <property type="molecule type" value="Genomic_DNA"/>
</dbReference>
<keyword evidence="2" id="KW-1133">Transmembrane helix</keyword>
<keyword evidence="2" id="KW-0812">Transmembrane</keyword>
<name>A0A9Q1GQ29_9CARY</name>
<accession>A0A9Q1GQ29</accession>
<dbReference type="OrthoDB" id="544175at2759"/>
<sequence length="199" mass="21632">MAMQTGVASSKVLILLGAGLTGSVILKSGRLSDVLLQLQELIKGVNEADISSTKIDPVLLAAQTNTMTVLRRAAWILHTTALRPMVTSYVRSNAGVHVCLYPSLTSGGYGSYLVPAAALGAMGYCYMWWKGWSFSDVMFVTKKNMANAVASVSKQLDNLSESLATTKKHLSKRLEKLDWKMEELKETSEQILSDVCPSN</sequence>